<dbReference type="Pfam" id="PF11103">
    <property type="entry name" value="DUF2887"/>
    <property type="match status" value="1"/>
</dbReference>
<gene>
    <name evidence="1" type="ORF">GNH96_12220</name>
</gene>
<reference evidence="2" key="1">
    <citation type="submission" date="2019-12" db="EMBL/GenBank/DDBJ databases">
        <authorList>
            <person name="Awala S.I."/>
            <person name="Rhee S.K."/>
        </authorList>
    </citation>
    <scope>NUCLEOTIDE SEQUENCE [LARGE SCALE GENOMIC DNA]</scope>
    <source>
        <strain evidence="2">IM1</strain>
    </source>
</reference>
<protein>
    <submittedName>
        <fullName evidence="1">DUF2887 domain-containing protein</fullName>
    </submittedName>
</protein>
<accession>A0A858QA93</accession>
<evidence type="ECO:0000313" key="1">
    <source>
        <dbReference type="EMBL" id="QJD30665.1"/>
    </source>
</evidence>
<sequence>MWFSARMQADPASGRPRRPVSAMRGIRLEKLFSDGVLAPPEDSDAPWVFVEIQFRPDDTLYRRLHILIAEDSQAAIQRARRLTRPEYRAQLPEAVDWPELLDFVELAANPMGTARPRPITVAIQPRKPTHIPPKNFFQRPLAIPFRPARLDVQVLNTRQGAMLSTIPTNRPPSRPKTHPAAERVHPFVQNVPSWFGRPRYHPTIQAFPFPPFFFAPASSATK</sequence>
<dbReference type="InterPro" id="IPR022573">
    <property type="entry name" value="DUF2887"/>
</dbReference>
<organism evidence="1 2">
    <name type="scientific">Methylococcus geothermalis</name>
    <dbReference type="NCBI Taxonomy" id="2681310"/>
    <lineage>
        <taxon>Bacteria</taxon>
        <taxon>Pseudomonadati</taxon>
        <taxon>Pseudomonadota</taxon>
        <taxon>Gammaproteobacteria</taxon>
        <taxon>Methylococcales</taxon>
        <taxon>Methylococcaceae</taxon>
        <taxon>Methylococcus</taxon>
    </lineage>
</organism>
<evidence type="ECO:0000313" key="2">
    <source>
        <dbReference type="Proteomes" id="UP000503004"/>
    </source>
</evidence>
<dbReference type="RefSeq" id="WP_407658827.1">
    <property type="nucleotide sequence ID" value="NZ_CP046565.1"/>
</dbReference>
<name>A0A858QA93_9GAMM</name>
<dbReference type="KEGG" id="metu:GNH96_12220"/>
<proteinExistence type="predicted"/>
<dbReference type="Proteomes" id="UP000503004">
    <property type="component" value="Chromosome"/>
</dbReference>
<dbReference type="EMBL" id="CP046565">
    <property type="protein sequence ID" value="QJD30665.1"/>
    <property type="molecule type" value="Genomic_DNA"/>
</dbReference>
<dbReference type="AlphaFoldDB" id="A0A858QA93"/>
<keyword evidence="2" id="KW-1185">Reference proteome</keyword>